<accession>A0A2V5H7H3</accession>
<dbReference type="OMA" id="IMIARCT"/>
<organism evidence="1 2">
    <name type="scientific">Aspergillus violaceofuscus (strain CBS 115571)</name>
    <dbReference type="NCBI Taxonomy" id="1450538"/>
    <lineage>
        <taxon>Eukaryota</taxon>
        <taxon>Fungi</taxon>
        <taxon>Dikarya</taxon>
        <taxon>Ascomycota</taxon>
        <taxon>Pezizomycotina</taxon>
        <taxon>Eurotiomycetes</taxon>
        <taxon>Eurotiomycetidae</taxon>
        <taxon>Eurotiales</taxon>
        <taxon>Aspergillaceae</taxon>
        <taxon>Aspergillus</taxon>
    </lineage>
</organism>
<evidence type="ECO:0000313" key="1">
    <source>
        <dbReference type="EMBL" id="PYI17624.1"/>
    </source>
</evidence>
<protein>
    <submittedName>
        <fullName evidence="1">Uncharacterized protein</fullName>
    </submittedName>
</protein>
<gene>
    <name evidence="1" type="ORF">BO99DRAFT_434340</name>
</gene>
<dbReference type="Proteomes" id="UP000249829">
    <property type="component" value="Unassembled WGS sequence"/>
</dbReference>
<sequence>MSVENLEMVARLVLRCLRADPRRWNSNLIIIGHLAIGRQLPGFETRLDPLLRRMQEHDVSPDTPSQPSFVHGHASLPPSQRYAVEFLLEDRGDGINNTLQDVQSTLRAQLARLRPTEFRLVGDRLWYQHTEIKLHVVSRPQPNFPTDHYLHRPLLNQVIGEMRRALAIQMHRPLSYASVETALTIMIARCTKRRLLAGETSHAIAKDVEALLSAIAAHNTNARQGVRGRGEDRLRWTVYHTRALYPCLSELQNLLSWRGPEGRKELKSRLNID</sequence>
<dbReference type="EMBL" id="KZ825154">
    <property type="protein sequence ID" value="PYI17624.1"/>
    <property type="molecule type" value="Genomic_DNA"/>
</dbReference>
<keyword evidence="2" id="KW-1185">Reference proteome</keyword>
<dbReference type="AlphaFoldDB" id="A0A2V5H7H3"/>
<name>A0A2V5H7H3_ASPV1</name>
<evidence type="ECO:0000313" key="2">
    <source>
        <dbReference type="Proteomes" id="UP000249829"/>
    </source>
</evidence>
<proteinExistence type="predicted"/>
<reference evidence="1 2" key="1">
    <citation type="submission" date="2018-02" db="EMBL/GenBank/DDBJ databases">
        <title>The genomes of Aspergillus section Nigri reveals drivers in fungal speciation.</title>
        <authorList>
            <consortium name="DOE Joint Genome Institute"/>
            <person name="Vesth T.C."/>
            <person name="Nybo J."/>
            <person name="Theobald S."/>
            <person name="Brandl J."/>
            <person name="Frisvad J.C."/>
            <person name="Nielsen K.F."/>
            <person name="Lyhne E.K."/>
            <person name="Kogle M.E."/>
            <person name="Kuo A."/>
            <person name="Riley R."/>
            <person name="Clum A."/>
            <person name="Nolan M."/>
            <person name="Lipzen A."/>
            <person name="Salamov A."/>
            <person name="Henrissat B."/>
            <person name="Wiebenga A."/>
            <person name="De vries R.P."/>
            <person name="Grigoriev I.V."/>
            <person name="Mortensen U.H."/>
            <person name="Andersen M.R."/>
            <person name="Baker S.E."/>
        </authorList>
    </citation>
    <scope>NUCLEOTIDE SEQUENCE [LARGE SCALE GENOMIC DNA]</scope>
    <source>
        <strain evidence="1 2">CBS 115571</strain>
    </source>
</reference>